<keyword evidence="1" id="KW-0677">Repeat</keyword>
<dbReference type="InterPro" id="IPR002110">
    <property type="entry name" value="Ankyrin_rpt"/>
</dbReference>
<dbReference type="InterPro" id="IPR036770">
    <property type="entry name" value="Ankyrin_rpt-contain_sf"/>
</dbReference>
<dbReference type="PROSITE" id="PS50088">
    <property type="entry name" value="ANK_REPEAT"/>
    <property type="match status" value="2"/>
</dbReference>
<protein>
    <submittedName>
        <fullName evidence="4">Uncharacterized protein</fullName>
    </submittedName>
</protein>
<dbReference type="SMART" id="SM00248">
    <property type="entry name" value="ANK"/>
    <property type="match status" value="2"/>
</dbReference>
<dbReference type="PANTHER" id="PTHR24171">
    <property type="entry name" value="ANKYRIN REPEAT DOMAIN-CONTAINING PROTEIN 39-RELATED"/>
    <property type="match status" value="1"/>
</dbReference>
<dbReference type="PANTHER" id="PTHR24171:SF10">
    <property type="entry name" value="ANKYRIN REPEAT DOMAIN-CONTAINING PROTEIN 29-LIKE"/>
    <property type="match status" value="1"/>
</dbReference>
<dbReference type="Proteomes" id="UP001515480">
    <property type="component" value="Unassembled WGS sequence"/>
</dbReference>
<feature type="repeat" description="ANK" evidence="3">
    <location>
        <begin position="71"/>
        <end position="103"/>
    </location>
</feature>
<dbReference type="SUPFAM" id="SSF48403">
    <property type="entry name" value="Ankyrin repeat"/>
    <property type="match status" value="1"/>
</dbReference>
<name>A0AB34JQH9_PRYPA</name>
<accession>A0AB34JQH9</accession>
<evidence type="ECO:0000256" key="1">
    <source>
        <dbReference type="ARBA" id="ARBA00022737"/>
    </source>
</evidence>
<evidence type="ECO:0000256" key="2">
    <source>
        <dbReference type="ARBA" id="ARBA00023043"/>
    </source>
</evidence>
<evidence type="ECO:0000256" key="3">
    <source>
        <dbReference type="PROSITE-ProRule" id="PRU00023"/>
    </source>
</evidence>
<evidence type="ECO:0000313" key="5">
    <source>
        <dbReference type="Proteomes" id="UP001515480"/>
    </source>
</evidence>
<evidence type="ECO:0000313" key="4">
    <source>
        <dbReference type="EMBL" id="KAL1524196.1"/>
    </source>
</evidence>
<dbReference type="PROSITE" id="PS50297">
    <property type="entry name" value="ANK_REP_REGION"/>
    <property type="match status" value="2"/>
</dbReference>
<dbReference type="Pfam" id="PF12796">
    <property type="entry name" value="Ank_2"/>
    <property type="match status" value="1"/>
</dbReference>
<sequence length="195" mass="21089">MINVPSLAAASGSGQQSVVEFLVDLDETDLDQLGPDGVSPLCAAATWGYAPIVRLLVDATCDVNLRNMDQLGSTALHVAACQEHEEVVELLLRAGADTMLEDAEGRTPCDFASVSDGVWPLFEARGLSRTPKQELLRKRLIRRLGAEEEKEASDQEGGTVAAYTRPGSAYVRQSSRRLLARRTFGNGKECVQRTA</sequence>
<dbReference type="Gene3D" id="1.25.40.20">
    <property type="entry name" value="Ankyrin repeat-containing domain"/>
    <property type="match status" value="1"/>
</dbReference>
<dbReference type="AlphaFoldDB" id="A0AB34JQH9"/>
<organism evidence="4 5">
    <name type="scientific">Prymnesium parvum</name>
    <name type="common">Toxic golden alga</name>
    <dbReference type="NCBI Taxonomy" id="97485"/>
    <lineage>
        <taxon>Eukaryota</taxon>
        <taxon>Haptista</taxon>
        <taxon>Haptophyta</taxon>
        <taxon>Prymnesiophyceae</taxon>
        <taxon>Prymnesiales</taxon>
        <taxon>Prymnesiaceae</taxon>
        <taxon>Prymnesium</taxon>
    </lineage>
</organism>
<dbReference type="EMBL" id="JBGBPQ010000005">
    <property type="protein sequence ID" value="KAL1524196.1"/>
    <property type="molecule type" value="Genomic_DNA"/>
</dbReference>
<keyword evidence="5" id="KW-1185">Reference proteome</keyword>
<gene>
    <name evidence="4" type="ORF">AB1Y20_019104</name>
</gene>
<proteinExistence type="predicted"/>
<comment type="caution">
    <text evidence="4">The sequence shown here is derived from an EMBL/GenBank/DDBJ whole genome shotgun (WGS) entry which is preliminary data.</text>
</comment>
<keyword evidence="2 3" id="KW-0040">ANK repeat</keyword>
<reference evidence="4 5" key="1">
    <citation type="journal article" date="2024" name="Science">
        <title>Giant polyketide synthase enzymes in the biosynthesis of giant marine polyether toxins.</title>
        <authorList>
            <person name="Fallon T.R."/>
            <person name="Shende V.V."/>
            <person name="Wierzbicki I.H."/>
            <person name="Pendleton A.L."/>
            <person name="Watervoot N.F."/>
            <person name="Auber R.P."/>
            <person name="Gonzalez D.J."/>
            <person name="Wisecaver J.H."/>
            <person name="Moore B.S."/>
        </authorList>
    </citation>
    <scope>NUCLEOTIDE SEQUENCE [LARGE SCALE GENOMIC DNA]</scope>
    <source>
        <strain evidence="4 5">12B1</strain>
    </source>
</reference>
<feature type="repeat" description="ANK" evidence="3">
    <location>
        <begin position="36"/>
        <end position="68"/>
    </location>
</feature>